<evidence type="ECO:0000256" key="2">
    <source>
        <dbReference type="ARBA" id="ARBA00022490"/>
    </source>
</evidence>
<evidence type="ECO:0000256" key="1">
    <source>
        <dbReference type="ARBA" id="ARBA00012156"/>
    </source>
</evidence>
<dbReference type="PROSITE" id="PS01016">
    <property type="entry name" value="GLYCOPROTEASE"/>
    <property type="match status" value="1"/>
</dbReference>
<evidence type="ECO:0000256" key="6">
    <source>
        <dbReference type="ARBA" id="ARBA00023004"/>
    </source>
</evidence>
<proteinExistence type="inferred from homology"/>
<dbReference type="InterPro" id="IPR017861">
    <property type="entry name" value="KAE1/TsaD"/>
</dbReference>
<dbReference type="AlphaFoldDB" id="A0A6J6EF12"/>
<keyword evidence="5" id="KW-0479">Metal-binding</keyword>
<evidence type="ECO:0000256" key="8">
    <source>
        <dbReference type="ARBA" id="ARBA00048117"/>
    </source>
</evidence>
<comment type="catalytic activity">
    <reaction evidence="8">
        <text>L-threonylcarbamoyladenylate + adenosine(37) in tRNA = N(6)-L-threonylcarbamoyladenosine(37) in tRNA + AMP + H(+)</text>
        <dbReference type="Rhea" id="RHEA:37059"/>
        <dbReference type="Rhea" id="RHEA-COMP:10162"/>
        <dbReference type="Rhea" id="RHEA-COMP:10163"/>
        <dbReference type="ChEBI" id="CHEBI:15378"/>
        <dbReference type="ChEBI" id="CHEBI:73682"/>
        <dbReference type="ChEBI" id="CHEBI:74411"/>
        <dbReference type="ChEBI" id="CHEBI:74418"/>
        <dbReference type="ChEBI" id="CHEBI:456215"/>
        <dbReference type="EC" id="2.3.1.234"/>
    </reaction>
</comment>
<evidence type="ECO:0000313" key="10">
    <source>
        <dbReference type="EMBL" id="CAB4574486.1"/>
    </source>
</evidence>
<keyword evidence="7" id="KW-0012">Acyltransferase</keyword>
<dbReference type="InterPro" id="IPR022450">
    <property type="entry name" value="TsaD"/>
</dbReference>
<dbReference type="Gene3D" id="3.30.420.40">
    <property type="match status" value="2"/>
</dbReference>
<dbReference type="NCBIfam" id="TIGR03723">
    <property type="entry name" value="T6A_TsaD_YgjD"/>
    <property type="match status" value="1"/>
</dbReference>
<evidence type="ECO:0000256" key="3">
    <source>
        <dbReference type="ARBA" id="ARBA00022679"/>
    </source>
</evidence>
<dbReference type="PANTHER" id="PTHR11735">
    <property type="entry name" value="TRNA N6-ADENOSINE THREONYLCARBAMOYLTRANSFERASE"/>
    <property type="match status" value="1"/>
</dbReference>
<dbReference type="InterPro" id="IPR000905">
    <property type="entry name" value="Gcp-like_dom"/>
</dbReference>
<feature type="domain" description="Gcp-like" evidence="9">
    <location>
        <begin position="33"/>
        <end position="312"/>
    </location>
</feature>
<keyword evidence="4" id="KW-0819">tRNA processing</keyword>
<dbReference type="FunFam" id="3.30.420.40:FF:000040">
    <property type="entry name" value="tRNA N6-adenosine threonylcarbamoyltransferase"/>
    <property type="match status" value="1"/>
</dbReference>
<sequence>MSSFQVNESTVVLAIETSCDETAAAVVMGGNDVLSSVVSSQIDIHARFGGVVPEVASRAHLEAIVPVVRQAISDAGILPGRIDAVAATAGPGLIGALLVGVSAAKSLSLVWDVPFIGVNHLEAHLYAGLLDDPTLQFPLVVLLVSGGHTMIVEMRGHGDYTVLGRTIDDAAGEAYDKVARFLDVGYPGGPAIDALASQGDATSIEFPRAMMHDGLNVSFSGLKTSVINYVRKNPDAANADIAASFQEAVVDVLCAKTIKAAQQVGARGIVLGGGVSANSLLRSTMTTRGEQAGFSVALPSRAMCTDNAAMIASAAWYRLLSDGPMDLSCGAYPNLKLAEVPR</sequence>
<dbReference type="NCBIfam" id="TIGR00329">
    <property type="entry name" value="gcp_kae1"/>
    <property type="match status" value="1"/>
</dbReference>
<accession>A0A6J6EF12</accession>
<dbReference type="GO" id="GO:0061711">
    <property type="term" value="F:tRNA N(6)-L-threonylcarbamoyladenine synthase activity"/>
    <property type="evidence" value="ECO:0007669"/>
    <property type="project" value="UniProtKB-EC"/>
</dbReference>
<dbReference type="PRINTS" id="PR00789">
    <property type="entry name" value="OSIALOPTASE"/>
</dbReference>
<keyword evidence="3" id="KW-0808">Transferase</keyword>
<evidence type="ECO:0000259" key="9">
    <source>
        <dbReference type="Pfam" id="PF00814"/>
    </source>
</evidence>
<keyword evidence="2" id="KW-0963">Cytoplasm</keyword>
<evidence type="ECO:0000256" key="5">
    <source>
        <dbReference type="ARBA" id="ARBA00022723"/>
    </source>
</evidence>
<evidence type="ECO:0000256" key="4">
    <source>
        <dbReference type="ARBA" id="ARBA00022694"/>
    </source>
</evidence>
<reference evidence="10" key="1">
    <citation type="submission" date="2020-05" db="EMBL/GenBank/DDBJ databases">
        <authorList>
            <person name="Chiriac C."/>
            <person name="Salcher M."/>
            <person name="Ghai R."/>
            <person name="Kavagutti S V."/>
        </authorList>
    </citation>
    <scope>NUCLEOTIDE SEQUENCE</scope>
</reference>
<name>A0A6J6EF12_9ZZZZ</name>
<gene>
    <name evidence="10" type="ORF">UFOPK1704_00632</name>
</gene>
<keyword evidence="6" id="KW-0408">Iron</keyword>
<dbReference type="InterPro" id="IPR017860">
    <property type="entry name" value="Peptidase_M22_CS"/>
</dbReference>
<protein>
    <recommendedName>
        <fullName evidence="1">N(6)-L-threonylcarbamoyladenine synthase</fullName>
        <ecNumber evidence="1">2.3.1.234</ecNumber>
    </recommendedName>
</protein>
<evidence type="ECO:0000256" key="7">
    <source>
        <dbReference type="ARBA" id="ARBA00023315"/>
    </source>
</evidence>
<dbReference type="PANTHER" id="PTHR11735:SF6">
    <property type="entry name" value="TRNA N6-ADENOSINE THREONYLCARBAMOYLTRANSFERASE, MITOCHONDRIAL"/>
    <property type="match status" value="1"/>
</dbReference>
<dbReference type="EMBL" id="CAEZTQ010000109">
    <property type="protein sequence ID" value="CAB4574486.1"/>
    <property type="molecule type" value="Genomic_DNA"/>
</dbReference>
<dbReference type="EC" id="2.3.1.234" evidence="1"/>
<dbReference type="GO" id="GO:0046872">
    <property type="term" value="F:metal ion binding"/>
    <property type="evidence" value="ECO:0007669"/>
    <property type="project" value="UniProtKB-KW"/>
</dbReference>
<dbReference type="HAMAP" id="MF_01445">
    <property type="entry name" value="TsaD"/>
    <property type="match status" value="1"/>
</dbReference>
<dbReference type="Pfam" id="PF00814">
    <property type="entry name" value="TsaD"/>
    <property type="match status" value="1"/>
</dbReference>
<dbReference type="CDD" id="cd24133">
    <property type="entry name" value="ASKHA_NBD_TsaD_bac"/>
    <property type="match status" value="1"/>
</dbReference>
<dbReference type="InterPro" id="IPR043129">
    <property type="entry name" value="ATPase_NBD"/>
</dbReference>
<dbReference type="SUPFAM" id="SSF53067">
    <property type="entry name" value="Actin-like ATPase domain"/>
    <property type="match status" value="2"/>
</dbReference>
<organism evidence="10">
    <name type="scientific">freshwater metagenome</name>
    <dbReference type="NCBI Taxonomy" id="449393"/>
    <lineage>
        <taxon>unclassified sequences</taxon>
        <taxon>metagenomes</taxon>
        <taxon>ecological metagenomes</taxon>
    </lineage>
</organism>
<dbReference type="GO" id="GO:0002949">
    <property type="term" value="P:tRNA threonylcarbamoyladenosine modification"/>
    <property type="evidence" value="ECO:0007669"/>
    <property type="project" value="InterPro"/>
</dbReference>